<evidence type="ECO:0000313" key="1">
    <source>
        <dbReference type="EMBL" id="VFK21471.1"/>
    </source>
</evidence>
<proteinExistence type="predicted"/>
<name>A0A450WWN5_9GAMM</name>
<dbReference type="AlphaFoldDB" id="A0A450WWN5"/>
<dbReference type="EMBL" id="CAADFK010000257">
    <property type="protein sequence ID" value="VFK21471.1"/>
    <property type="molecule type" value="Genomic_DNA"/>
</dbReference>
<organism evidence="1">
    <name type="scientific">Candidatus Kentrum sp. LPFa</name>
    <dbReference type="NCBI Taxonomy" id="2126335"/>
    <lineage>
        <taxon>Bacteria</taxon>
        <taxon>Pseudomonadati</taxon>
        <taxon>Pseudomonadota</taxon>
        <taxon>Gammaproteobacteria</taxon>
        <taxon>Candidatus Kentrum</taxon>
    </lineage>
</organism>
<sequence length="73" mass="8338">MQKATLETDKKPYILPRRTAPLNDNLIPSPAISHVMKQDLREAYRNMATNPVREAEALEWAEVTCKDLNDEEG</sequence>
<protein>
    <submittedName>
        <fullName evidence="1">Uncharacterized protein</fullName>
    </submittedName>
</protein>
<reference evidence="1" key="1">
    <citation type="submission" date="2019-02" db="EMBL/GenBank/DDBJ databases">
        <authorList>
            <person name="Gruber-Vodicka R. H."/>
            <person name="Seah K. B. B."/>
        </authorList>
    </citation>
    <scope>NUCLEOTIDE SEQUENCE</scope>
    <source>
        <strain evidence="1">BECK_S313</strain>
    </source>
</reference>
<gene>
    <name evidence="1" type="ORF">BECKLPF1236B_GA0070989_12571</name>
</gene>
<accession>A0A450WWN5</accession>